<evidence type="ECO:0000256" key="8">
    <source>
        <dbReference type="ARBA" id="ARBA00022989"/>
    </source>
</evidence>
<feature type="transmembrane region" description="Helical" evidence="14">
    <location>
        <begin position="385"/>
        <end position="406"/>
    </location>
</feature>
<comment type="similarity">
    <text evidence="2 12">Belongs to the two pore domain potassium channel (TC 1.A.1.8) family.</text>
</comment>
<keyword evidence="7" id="KW-0630">Potassium</keyword>
<keyword evidence="3 12" id="KW-0813">Transport</keyword>
<keyword evidence="9 12" id="KW-0406">Ion transport</keyword>
<feature type="domain" description="Potassium channel" evidence="15">
    <location>
        <begin position="366"/>
        <end position="439"/>
    </location>
</feature>
<feature type="transmembrane region" description="Helical" evidence="14">
    <location>
        <begin position="413"/>
        <end position="432"/>
    </location>
</feature>
<evidence type="ECO:0000256" key="5">
    <source>
        <dbReference type="ARBA" id="ARBA00022692"/>
    </source>
</evidence>
<evidence type="ECO:0000313" key="16">
    <source>
        <dbReference type="EMBL" id="KAL3078948.1"/>
    </source>
</evidence>
<feature type="transmembrane region" description="Helical" evidence="14">
    <location>
        <begin position="233"/>
        <end position="251"/>
    </location>
</feature>
<feature type="region of interest" description="Disordered" evidence="13">
    <location>
        <begin position="42"/>
        <end position="71"/>
    </location>
</feature>
<accession>A0ABD2J016</accession>
<keyword evidence="4" id="KW-0633">Potassium transport</keyword>
<dbReference type="GO" id="GO:0016020">
    <property type="term" value="C:membrane"/>
    <property type="evidence" value="ECO:0007669"/>
    <property type="project" value="UniProtKB-SubCell"/>
</dbReference>
<dbReference type="PRINTS" id="PR01095">
    <property type="entry name" value="TASKCHANNEL"/>
</dbReference>
<keyword evidence="17" id="KW-1185">Reference proteome</keyword>
<reference evidence="16 17" key="1">
    <citation type="submission" date="2024-10" db="EMBL/GenBank/DDBJ databases">
        <authorList>
            <person name="Kim D."/>
        </authorList>
    </citation>
    <scope>NUCLEOTIDE SEQUENCE [LARGE SCALE GENOMIC DNA]</scope>
    <source>
        <strain evidence="16">Taebaek</strain>
    </source>
</reference>
<keyword evidence="5 12" id="KW-0812">Transmembrane</keyword>
<evidence type="ECO:0000256" key="2">
    <source>
        <dbReference type="ARBA" id="ARBA00006666"/>
    </source>
</evidence>
<evidence type="ECO:0000259" key="15">
    <source>
        <dbReference type="Pfam" id="PF07885"/>
    </source>
</evidence>
<comment type="caution">
    <text evidence="16">The sequence shown here is derived from an EMBL/GenBank/DDBJ whole genome shotgun (WGS) entry which is preliminary data.</text>
</comment>
<dbReference type="EMBL" id="JBICCN010000309">
    <property type="protein sequence ID" value="KAL3078948.1"/>
    <property type="molecule type" value="Genomic_DNA"/>
</dbReference>
<dbReference type="GO" id="GO:0005267">
    <property type="term" value="F:potassium channel activity"/>
    <property type="evidence" value="ECO:0007669"/>
    <property type="project" value="UniProtKB-KW"/>
</dbReference>
<evidence type="ECO:0000256" key="1">
    <source>
        <dbReference type="ARBA" id="ARBA00004141"/>
    </source>
</evidence>
<evidence type="ECO:0000256" key="9">
    <source>
        <dbReference type="ARBA" id="ARBA00023065"/>
    </source>
</evidence>
<feature type="transmembrane region" description="Helical" evidence="14">
    <location>
        <begin position="358"/>
        <end position="379"/>
    </location>
</feature>
<evidence type="ECO:0000313" key="17">
    <source>
        <dbReference type="Proteomes" id="UP001620645"/>
    </source>
</evidence>
<sequence>MGSSSAAHVALHLRSHFPVPMIPPPVPELLRYCKTGRKSITVTTSTAATPPTERRTAQQQNKTGAAAEAMLGETPSLAPIRGVKWNDEFRRRYDEFEEGMSGEQSSGEHETVLQKTMKYLKILLPHVGLNILLFTYISLGAIVFIFLEADNELEQRRSKLSQILHIYELIMKETVAICRSAGATSLSALNGSMVERRMRPLLSVLSRTHEYDERFTAEAQMWSDSEHTLATKWTFAASSLYALTVITSTGYDHLTPLTDAGRIFTVFYGLLGIPLMFITAADIGKFLSDLVIRTYGKLLGICTWVLSLFDAIKDYIVQPDDESIESRKLRERRKRRRRRLNGDDDEEDEDRERLQLPIFSYFALVVGYCAIGSLLFNWWEKGAVWSFIHGLFFSFNTITTIGLGNIRVTNRVYLALVILYVIIGLAVITASLDLCSSTLKKTFTKLHYFGRKIREIHGIHGLSRDMREAMKIISAMKKIRGSKERITLEDLKRFLEVQEHLLRQPYVPYDVHIFKWIEDAYMQYCFNNEESVSLGGRSAHQCKISSGKERLLPPPPPPTISKLHRSCTEESSAQNSVILY</sequence>
<evidence type="ECO:0000256" key="12">
    <source>
        <dbReference type="RuleBase" id="RU003857"/>
    </source>
</evidence>
<protein>
    <recommendedName>
        <fullName evidence="15">Potassium channel domain-containing protein</fullName>
    </recommendedName>
</protein>
<gene>
    <name evidence="16" type="ORF">niasHS_014730</name>
</gene>
<evidence type="ECO:0000256" key="3">
    <source>
        <dbReference type="ARBA" id="ARBA00022448"/>
    </source>
</evidence>
<evidence type="ECO:0000256" key="13">
    <source>
        <dbReference type="SAM" id="MobiDB-lite"/>
    </source>
</evidence>
<feature type="compositionally biased region" description="Low complexity" evidence="13">
    <location>
        <begin position="42"/>
        <end position="51"/>
    </location>
</feature>
<dbReference type="PRINTS" id="PR01333">
    <property type="entry name" value="2POREKCHANEL"/>
</dbReference>
<evidence type="ECO:0000256" key="11">
    <source>
        <dbReference type="ARBA" id="ARBA00023303"/>
    </source>
</evidence>
<proteinExistence type="inferred from homology"/>
<dbReference type="InterPro" id="IPR003280">
    <property type="entry name" value="2pore_dom_K_chnl"/>
</dbReference>
<keyword evidence="10 14" id="KW-0472">Membrane</keyword>
<dbReference type="SUPFAM" id="SSF81324">
    <property type="entry name" value="Voltage-gated potassium channels"/>
    <property type="match status" value="2"/>
</dbReference>
<dbReference type="PANTHER" id="PTHR11003:SF322">
    <property type="entry name" value="POTASSIUM CHANNEL DOMAIN-CONTAINING PROTEIN"/>
    <property type="match status" value="1"/>
</dbReference>
<dbReference type="Pfam" id="PF07885">
    <property type="entry name" value="Ion_trans_2"/>
    <property type="match status" value="2"/>
</dbReference>
<evidence type="ECO:0000256" key="14">
    <source>
        <dbReference type="SAM" id="Phobius"/>
    </source>
</evidence>
<feature type="transmembrane region" description="Helical" evidence="14">
    <location>
        <begin position="123"/>
        <end position="147"/>
    </location>
</feature>
<keyword evidence="6" id="KW-0631">Potassium channel</keyword>
<evidence type="ECO:0000256" key="7">
    <source>
        <dbReference type="ARBA" id="ARBA00022958"/>
    </source>
</evidence>
<organism evidence="16 17">
    <name type="scientific">Heterodera schachtii</name>
    <name type="common">Sugarbeet cyst nematode worm</name>
    <name type="synonym">Tylenchus schachtii</name>
    <dbReference type="NCBI Taxonomy" id="97005"/>
    <lineage>
        <taxon>Eukaryota</taxon>
        <taxon>Metazoa</taxon>
        <taxon>Ecdysozoa</taxon>
        <taxon>Nematoda</taxon>
        <taxon>Chromadorea</taxon>
        <taxon>Rhabditida</taxon>
        <taxon>Tylenchina</taxon>
        <taxon>Tylenchomorpha</taxon>
        <taxon>Tylenchoidea</taxon>
        <taxon>Heteroderidae</taxon>
        <taxon>Heteroderinae</taxon>
        <taxon>Heterodera</taxon>
    </lineage>
</organism>
<evidence type="ECO:0000256" key="6">
    <source>
        <dbReference type="ARBA" id="ARBA00022826"/>
    </source>
</evidence>
<feature type="transmembrane region" description="Helical" evidence="14">
    <location>
        <begin position="263"/>
        <end position="284"/>
    </location>
</feature>
<dbReference type="InterPro" id="IPR013099">
    <property type="entry name" value="K_chnl_dom"/>
</dbReference>
<evidence type="ECO:0000256" key="4">
    <source>
        <dbReference type="ARBA" id="ARBA00022538"/>
    </source>
</evidence>
<dbReference type="PANTHER" id="PTHR11003">
    <property type="entry name" value="POTASSIUM CHANNEL, SUBFAMILY K"/>
    <property type="match status" value="1"/>
</dbReference>
<feature type="domain" description="Potassium channel" evidence="15">
    <location>
        <begin position="230"/>
        <end position="288"/>
    </location>
</feature>
<evidence type="ECO:0000256" key="10">
    <source>
        <dbReference type="ARBA" id="ARBA00023136"/>
    </source>
</evidence>
<keyword evidence="8 14" id="KW-1133">Transmembrane helix</keyword>
<name>A0ABD2J016_HETSC</name>
<dbReference type="InterPro" id="IPR003092">
    <property type="entry name" value="2pore_dom_K_chnl_TASK"/>
</dbReference>
<dbReference type="AlphaFoldDB" id="A0ABD2J016"/>
<comment type="subcellular location">
    <subcellularLocation>
        <location evidence="1">Membrane</location>
        <topology evidence="1">Multi-pass membrane protein</topology>
    </subcellularLocation>
</comment>
<dbReference type="Proteomes" id="UP001620645">
    <property type="component" value="Unassembled WGS sequence"/>
</dbReference>
<keyword evidence="11 12" id="KW-0407">Ion channel</keyword>
<feature type="region of interest" description="Disordered" evidence="13">
    <location>
        <begin position="546"/>
        <end position="566"/>
    </location>
</feature>
<dbReference type="Gene3D" id="1.10.287.70">
    <property type="match status" value="1"/>
</dbReference>